<gene>
    <name evidence="3" type="ORF">PZE19_27835</name>
</gene>
<reference evidence="3 4" key="1">
    <citation type="submission" date="2023-03" db="EMBL/GenBank/DDBJ databases">
        <title>Paludisphaera mucosa sp. nov. a novel planctomycete from northern fen.</title>
        <authorList>
            <person name="Ivanova A."/>
        </authorList>
    </citation>
    <scope>NUCLEOTIDE SEQUENCE [LARGE SCALE GENOMIC DNA]</scope>
    <source>
        <strain evidence="3 4">Pla2</strain>
    </source>
</reference>
<sequence length="224" mass="25012">MTTLKRCGLCAALLTLGLAARAGLERMDATERPPLRRPLASLPMELDGWAGRDVPVPLDVIERAQTTEYLNREYESRRRPGLKLMLWINYSEQGTNLRHTPEICLPSSGWTKIESQTRELQFPAAGGRALTCTRLGYAQGDLVKHVGFWYYIFGEGRLENFVRRLPVTSRSSHGRTTRGSSMTVEVFYPGDVDPDAVALGEFARGLLAALEPVLPPDRAEYHVP</sequence>
<dbReference type="EMBL" id="JARRAG010000002">
    <property type="protein sequence ID" value="MDG3007592.1"/>
    <property type="molecule type" value="Genomic_DNA"/>
</dbReference>
<feature type="chain" id="PRO_5045372171" evidence="1">
    <location>
        <begin position="23"/>
        <end position="224"/>
    </location>
</feature>
<evidence type="ECO:0000313" key="3">
    <source>
        <dbReference type="EMBL" id="MDG3007592.1"/>
    </source>
</evidence>
<evidence type="ECO:0000256" key="1">
    <source>
        <dbReference type="SAM" id="SignalP"/>
    </source>
</evidence>
<keyword evidence="1" id="KW-0732">Signal</keyword>
<evidence type="ECO:0000259" key="2">
    <source>
        <dbReference type="Pfam" id="PF11984"/>
    </source>
</evidence>
<name>A0ABT6FJ65_9BACT</name>
<dbReference type="Pfam" id="PF11984">
    <property type="entry name" value="DUF3485"/>
    <property type="match status" value="1"/>
</dbReference>
<feature type="domain" description="Methanolan biosynthesis EpsI" evidence="2">
    <location>
        <begin position="12"/>
        <end position="212"/>
    </location>
</feature>
<proteinExistence type="predicted"/>
<protein>
    <submittedName>
        <fullName evidence="3">EpsI family protein</fullName>
    </submittedName>
</protein>
<dbReference type="Proteomes" id="UP001216907">
    <property type="component" value="Unassembled WGS sequence"/>
</dbReference>
<dbReference type="RefSeq" id="WP_277863867.1">
    <property type="nucleotide sequence ID" value="NZ_JARRAG010000002.1"/>
</dbReference>
<evidence type="ECO:0000313" key="4">
    <source>
        <dbReference type="Proteomes" id="UP001216907"/>
    </source>
</evidence>
<dbReference type="InterPro" id="IPR014263">
    <property type="entry name" value="Methanolan_biosynth_EpsI"/>
</dbReference>
<comment type="caution">
    <text evidence="3">The sequence shown here is derived from an EMBL/GenBank/DDBJ whole genome shotgun (WGS) entry which is preliminary data.</text>
</comment>
<accession>A0ABT6FJ65</accession>
<keyword evidence="4" id="KW-1185">Reference proteome</keyword>
<feature type="signal peptide" evidence="1">
    <location>
        <begin position="1"/>
        <end position="22"/>
    </location>
</feature>
<organism evidence="3 4">
    <name type="scientific">Paludisphaera mucosa</name>
    <dbReference type="NCBI Taxonomy" id="3030827"/>
    <lineage>
        <taxon>Bacteria</taxon>
        <taxon>Pseudomonadati</taxon>
        <taxon>Planctomycetota</taxon>
        <taxon>Planctomycetia</taxon>
        <taxon>Isosphaerales</taxon>
        <taxon>Isosphaeraceae</taxon>
        <taxon>Paludisphaera</taxon>
    </lineage>
</organism>